<evidence type="ECO:0000256" key="1">
    <source>
        <dbReference type="SAM" id="Phobius"/>
    </source>
</evidence>
<keyword evidence="1" id="KW-1133">Transmembrane helix</keyword>
<feature type="transmembrane region" description="Helical" evidence="1">
    <location>
        <begin position="43"/>
        <end position="60"/>
    </location>
</feature>
<reference evidence="2 3" key="1">
    <citation type="journal article" date="2003" name="Int. J. Syst. Evol. Microbiol.">
        <title>Bacillus nealsonii sp. nov., isolated from a spacecraft-assembly facility, whose spores are gamma-radiation resistant.</title>
        <authorList>
            <person name="Venkateswaran K."/>
            <person name="Kempf M."/>
            <person name="Chen F."/>
            <person name="Satomi M."/>
            <person name="Nicholson W."/>
            <person name="Kern R."/>
        </authorList>
    </citation>
    <scope>NUCLEOTIDE SEQUENCE [LARGE SCALE GENOMIC DNA]</scope>
    <source>
        <strain evidence="2 3">FO-92</strain>
    </source>
</reference>
<evidence type="ECO:0000313" key="3">
    <source>
        <dbReference type="Proteomes" id="UP000233375"/>
    </source>
</evidence>
<keyword evidence="3" id="KW-1185">Reference proteome</keyword>
<dbReference type="OrthoDB" id="2856959at2"/>
<proteinExistence type="predicted"/>
<keyword evidence="1" id="KW-0812">Transmembrane</keyword>
<dbReference type="EMBL" id="PISE01000020">
    <property type="protein sequence ID" value="PKG23738.1"/>
    <property type="molecule type" value="Genomic_DNA"/>
</dbReference>
<dbReference type="Proteomes" id="UP000233375">
    <property type="component" value="Unassembled WGS sequence"/>
</dbReference>
<organism evidence="2 3">
    <name type="scientific">Niallia nealsonii</name>
    <dbReference type="NCBI Taxonomy" id="115979"/>
    <lineage>
        <taxon>Bacteria</taxon>
        <taxon>Bacillati</taxon>
        <taxon>Bacillota</taxon>
        <taxon>Bacilli</taxon>
        <taxon>Bacillales</taxon>
        <taxon>Bacillaceae</taxon>
        <taxon>Niallia</taxon>
    </lineage>
</organism>
<feature type="transmembrane region" description="Helical" evidence="1">
    <location>
        <begin position="104"/>
        <end position="126"/>
    </location>
</feature>
<dbReference type="RefSeq" id="WP_101177129.1">
    <property type="nucleotide sequence ID" value="NZ_PISE01000020.1"/>
</dbReference>
<gene>
    <name evidence="2" type="ORF">CWS01_10380</name>
</gene>
<keyword evidence="1" id="KW-0472">Membrane</keyword>
<feature type="transmembrane region" description="Helical" evidence="1">
    <location>
        <begin position="15"/>
        <end position="31"/>
    </location>
</feature>
<evidence type="ECO:0000313" key="2">
    <source>
        <dbReference type="EMBL" id="PKG23738.1"/>
    </source>
</evidence>
<feature type="transmembrane region" description="Helical" evidence="1">
    <location>
        <begin position="80"/>
        <end position="97"/>
    </location>
</feature>
<sequence>MDKIIKNLDLGAKGIWLPIVIACILLLYIVFMEKKAMKWREIYITIGVVGLMTWVADNIFADFLDLVDFGDSTISGLGEMITYTFIPSSLAVIYLNYLKNDRKWGLVLLFILLSLTVEGTVTAIGYMKQNHWNLLFSIPIYFIVYYYYLPLHRNWIACEK</sequence>
<accession>A0A2N0Z2J1</accession>
<comment type="caution">
    <text evidence="2">The sequence shown here is derived from an EMBL/GenBank/DDBJ whole genome shotgun (WGS) entry which is preliminary data.</text>
</comment>
<protein>
    <submittedName>
        <fullName evidence="2">Uncharacterized protein</fullName>
    </submittedName>
</protein>
<name>A0A2N0Z2J1_9BACI</name>
<dbReference type="AlphaFoldDB" id="A0A2N0Z2J1"/>
<feature type="transmembrane region" description="Helical" evidence="1">
    <location>
        <begin position="132"/>
        <end position="149"/>
    </location>
</feature>